<reference evidence="3 4" key="1">
    <citation type="submission" date="2016-02" db="EMBL/GenBank/DDBJ databases">
        <authorList>
            <person name="Wen L."/>
            <person name="He K."/>
            <person name="Yang H."/>
        </authorList>
    </citation>
    <scope>NUCLEOTIDE SEQUENCE [LARGE SCALE GENOMIC DNA]</scope>
    <source>
        <strain evidence="3 4">CZ1127</strain>
    </source>
</reference>
<feature type="domain" description="Secretion system C-terminal sorting" evidence="2">
    <location>
        <begin position="731"/>
        <end position="797"/>
    </location>
</feature>
<proteinExistence type="predicted"/>
<dbReference type="SMR" id="A0A1B1Y5S9"/>
<protein>
    <submittedName>
        <fullName evidence="3">Glycoside hydrolase family 107</fullName>
    </submittedName>
</protein>
<evidence type="ECO:0000256" key="1">
    <source>
        <dbReference type="ARBA" id="ARBA00022729"/>
    </source>
</evidence>
<keyword evidence="1" id="KW-0732">Signal</keyword>
<evidence type="ECO:0000313" key="4">
    <source>
        <dbReference type="Proteomes" id="UP000092967"/>
    </source>
</evidence>
<dbReference type="InterPro" id="IPR015919">
    <property type="entry name" value="Cadherin-like_sf"/>
</dbReference>
<dbReference type="Pfam" id="PF05345">
    <property type="entry name" value="He_PIG"/>
    <property type="match status" value="1"/>
</dbReference>
<keyword evidence="3" id="KW-0378">Hydrolase</keyword>
<sequence length="800" mass="88778">MILINHIEAQKNDPNQGLRAHWLRGTWGINWKPVNLYNGGHEGLSIEPFLNQISHIKTIDYIQVHLGESSIKSSVHMGPHSLLESFWEGDTDANGDPINLVVPRASYGEDPFLEIVKAIRAAGLKVMVYVNSSNMLSREGPGGSNPDYIPNITERWKEWCDTNAEAQAFIASQPYHTGVWDETSKTYINSETEFPERKYMFCYAEFVLKEYAIRYGDLLDAWCFDSGSWMGMNGDSQTNGIYEDQMIFNAFKAACHAGNPDAALSFQNSPERDTEELNPFSEAVHADDFMFGHPYNGGRDGGSHTIGTPSLYSRNYAHIEKMKETNGYAHRGSDPQTWTWDDNVVAHYDPPMSTTSWNGGNTPALTDEEFNLWNLEAVQNGGAISWGLPLVKKSGTNEQLVGTDWALAQLNGMDAHLMELEAPGAPNWSRQETVLSEAKIGEVYHHVLEEGKDFWDPENIGAISLSLSGDNVPTWITLEQTEPGIWTLSGTSTDTKATTYVFDIVAQDTDGSNTRTVSLEVANDTKEEEMSVVIKAVANTNYGVDQTAIMYSDVLTALDGKATFKISVNVTPQIGKAISSGVSGGLTTTQSWGLSGDEREGSKENMFYGEKVDWVTISDIQIIEFNANGGTLQESDFENITFKSLMIVNGQTLGKDAIAFTINEETIELGNLDSNPFSIELQDKNQTSFSIGIGNSVDQSSNKWSVEEIILSIDLSEMLSVEKVEKESVVLWPNPTSGIVHFDEINPQFIQVYDFNGRLLKSEVSSANYLDVSEFNNGVYIFKFRLNNGEVIHKKVIKKN</sequence>
<dbReference type="NCBIfam" id="TIGR04183">
    <property type="entry name" value="Por_Secre_tail"/>
    <property type="match status" value="1"/>
</dbReference>
<dbReference type="Gene3D" id="3.20.20.80">
    <property type="entry name" value="Glycosidases"/>
    <property type="match status" value="1"/>
</dbReference>
<dbReference type="AlphaFoldDB" id="A0A1B1Y5S9"/>
<name>A0A1B1Y5S9_9FLAO</name>
<evidence type="ECO:0000259" key="2">
    <source>
        <dbReference type="Pfam" id="PF18962"/>
    </source>
</evidence>
<dbReference type="GO" id="GO:0016787">
    <property type="term" value="F:hydrolase activity"/>
    <property type="evidence" value="ECO:0007669"/>
    <property type="project" value="UniProtKB-KW"/>
</dbReference>
<dbReference type="InterPro" id="IPR026444">
    <property type="entry name" value="Secre_tail"/>
</dbReference>
<accession>A0A1B1Y5S9</accession>
<dbReference type="Proteomes" id="UP000092967">
    <property type="component" value="Chromosome"/>
</dbReference>
<dbReference type="GO" id="GO:0005509">
    <property type="term" value="F:calcium ion binding"/>
    <property type="evidence" value="ECO:0007669"/>
    <property type="project" value="InterPro"/>
</dbReference>
<dbReference type="InterPro" id="IPR013783">
    <property type="entry name" value="Ig-like_fold"/>
</dbReference>
<dbReference type="STRING" id="1790137.AXE80_07305"/>
<dbReference type="Gene3D" id="2.60.40.10">
    <property type="entry name" value="Immunoglobulins"/>
    <property type="match status" value="1"/>
</dbReference>
<keyword evidence="4" id="KW-1185">Reference proteome</keyword>
<dbReference type="RefSeq" id="WP_068825865.1">
    <property type="nucleotide sequence ID" value="NZ_CP014224.1"/>
</dbReference>
<organism evidence="3 4">
    <name type="scientific">Wenyingzhuangia fucanilytica</name>
    <dbReference type="NCBI Taxonomy" id="1790137"/>
    <lineage>
        <taxon>Bacteria</taxon>
        <taxon>Pseudomonadati</taxon>
        <taxon>Bacteroidota</taxon>
        <taxon>Flavobacteriia</taxon>
        <taxon>Flavobacteriales</taxon>
        <taxon>Flavobacteriaceae</taxon>
        <taxon>Wenyingzhuangia</taxon>
    </lineage>
</organism>
<dbReference type="SUPFAM" id="SSF49313">
    <property type="entry name" value="Cadherin-like"/>
    <property type="match status" value="1"/>
</dbReference>
<dbReference type="GO" id="GO:0016020">
    <property type="term" value="C:membrane"/>
    <property type="evidence" value="ECO:0007669"/>
    <property type="project" value="InterPro"/>
</dbReference>
<dbReference type="Pfam" id="PF18962">
    <property type="entry name" value="Por_Secre_tail"/>
    <property type="match status" value="1"/>
</dbReference>
<dbReference type="KEGG" id="wfu:AXE80_07305"/>
<evidence type="ECO:0000313" key="3">
    <source>
        <dbReference type="EMBL" id="ANW96097.1"/>
    </source>
</evidence>
<gene>
    <name evidence="3" type="ORF">AXE80_07305</name>
</gene>
<dbReference type="EMBL" id="CP014224">
    <property type="protein sequence ID" value="ANW96097.1"/>
    <property type="molecule type" value="Genomic_DNA"/>
</dbReference>